<gene>
    <name evidence="1" type="ORF">SEA_BILLNYE_137</name>
</gene>
<keyword evidence="2" id="KW-1185">Reference proteome</keyword>
<dbReference type="EMBL" id="MG757153">
    <property type="protein sequence ID" value="AVD99314.1"/>
    <property type="molecule type" value="Genomic_DNA"/>
</dbReference>
<dbReference type="Proteomes" id="UP000241925">
    <property type="component" value="Segment"/>
</dbReference>
<sequence length="66" mass="7544">MHRLEDDREIYQLIYIIDDGVYGVLLSEGAFASKVRYTAGGIEYDGVYVGNDEFLTLDTLTEYEEV</sequence>
<name>A0A2L1IVY5_9CAUD</name>
<evidence type="ECO:0000313" key="1">
    <source>
        <dbReference type="EMBL" id="AVD99314.1"/>
    </source>
</evidence>
<organism evidence="1 2">
    <name type="scientific">Streptomyces phage BillNye</name>
    <dbReference type="NCBI Taxonomy" id="2079426"/>
    <lineage>
        <taxon>Viruses</taxon>
        <taxon>Duplodnaviria</taxon>
        <taxon>Heunggongvirae</taxon>
        <taxon>Uroviricota</taxon>
        <taxon>Caudoviricetes</taxon>
        <taxon>Stanwilliamsviridae</taxon>
        <taxon>Loccivirinae</taxon>
        <taxon>Wilnyevirus</taxon>
        <taxon>Wilnyevirus billnye</taxon>
    </lineage>
</organism>
<protein>
    <submittedName>
        <fullName evidence="1">Uncharacterized protein</fullName>
    </submittedName>
</protein>
<accession>A0A2L1IVY5</accession>
<evidence type="ECO:0000313" key="2">
    <source>
        <dbReference type="Proteomes" id="UP000241925"/>
    </source>
</evidence>
<proteinExistence type="predicted"/>
<reference evidence="1 2" key="1">
    <citation type="submission" date="2018-01" db="EMBL/GenBank/DDBJ databases">
        <authorList>
            <person name="Grinwald M.F."/>
            <person name="Tasoff P."/>
            <person name="Simpson K.F."/>
            <person name="Vasser A."/>
            <person name="Shaffer C.D."/>
            <person name="Weston-Hafer K.A."/>
            <person name="Russell D.A."/>
            <person name="Pope W.H."/>
            <person name="Jacobs-Sera D."/>
            <person name="Hendrix R.W."/>
            <person name="Hatfull G.F."/>
        </authorList>
    </citation>
    <scope>NUCLEOTIDE SEQUENCE [LARGE SCALE GENOMIC DNA]</scope>
</reference>